<reference evidence="2 3" key="3">
    <citation type="journal article" date="2019" name="Int. J. Syst. Evol. Microbiol.">
        <title>Nitrosopumilus adriaticus sp. nov. and Nitrosopumilus piranensis sp. nov., two ammonia-oxidizing archaea from the Adriatic Sea and members of the class Nitrososphaeria.</title>
        <authorList>
            <person name="Bayer B."/>
            <person name="Vojvoda J."/>
            <person name="Reinthaler T."/>
            <person name="Reyes C."/>
            <person name="Pinto M."/>
            <person name="Herndl G.J."/>
        </authorList>
    </citation>
    <scope>NUCLEOTIDE SEQUENCE [LARGE SCALE GENOMIC DNA]</scope>
    <source>
        <strain evidence="2 3">D3C</strain>
    </source>
</reference>
<sequence>MRTLFLIEKKKMKTRNLIITGIVGVVLSFFVITAFLIFVAAPIQHQKVTDYQSHELVKQFHETYPQTGMTTMSGTLFEDHISFTYYKNARYVSLTFTDNPDGQKITYQCQRIISSQESVEIFYFEEPTIQTIKDNVCREYD</sequence>
<proteinExistence type="predicted"/>
<dbReference type="KEGG" id="nid:NPIRD3C_0785"/>
<evidence type="ECO:0000256" key="1">
    <source>
        <dbReference type="SAM" id="Phobius"/>
    </source>
</evidence>
<dbReference type="PATRIC" id="fig|1582439.9.peg.807"/>
<keyword evidence="1" id="KW-0812">Transmembrane</keyword>
<feature type="transmembrane region" description="Helical" evidence="1">
    <location>
        <begin position="21"/>
        <end position="43"/>
    </location>
</feature>
<dbReference type="AlphaFoldDB" id="A0A0C5CA11"/>
<dbReference type="EMBL" id="CP010868">
    <property type="protein sequence ID" value="AJM91997.1"/>
    <property type="molecule type" value="Genomic_DNA"/>
</dbReference>
<reference evidence="2 3" key="2">
    <citation type="journal article" date="2016" name="ISME J.">
        <title>Physiological and genomic characterization of two novel marine thaumarchaeal strains indicates niche differentiation.</title>
        <authorList>
            <person name="Bayer B."/>
            <person name="Vojvoda J."/>
            <person name="Offre P."/>
            <person name="Alves R.J."/>
            <person name="Elisabeth N.H."/>
            <person name="Garcia J.A."/>
            <person name="Volland J.M."/>
            <person name="Srivastava A."/>
            <person name="Schleper C."/>
            <person name="Herndl G.J."/>
        </authorList>
    </citation>
    <scope>NUCLEOTIDE SEQUENCE [LARGE SCALE GENOMIC DNA]</scope>
    <source>
        <strain evidence="2 3">D3C</strain>
    </source>
</reference>
<keyword evidence="1" id="KW-0472">Membrane</keyword>
<evidence type="ECO:0000313" key="3">
    <source>
        <dbReference type="Proteomes" id="UP000032027"/>
    </source>
</evidence>
<evidence type="ECO:0008006" key="4">
    <source>
        <dbReference type="Google" id="ProtNLM"/>
    </source>
</evidence>
<keyword evidence="3" id="KW-1185">Reference proteome</keyword>
<dbReference type="Proteomes" id="UP000032027">
    <property type="component" value="Chromosome"/>
</dbReference>
<organism evidence="2 3">
    <name type="scientific">Nitrosopumilus piranensis</name>
    <dbReference type="NCBI Taxonomy" id="1582439"/>
    <lineage>
        <taxon>Archaea</taxon>
        <taxon>Nitrososphaerota</taxon>
        <taxon>Nitrososphaeria</taxon>
        <taxon>Nitrosopumilales</taxon>
        <taxon>Nitrosopumilaceae</taxon>
        <taxon>Nitrosopumilus</taxon>
    </lineage>
</organism>
<protein>
    <recommendedName>
        <fullName evidence="4">DUF3139 domain-containing protein</fullName>
    </recommendedName>
</protein>
<dbReference type="STRING" id="1582439.NPIRD3C_0785"/>
<keyword evidence="1" id="KW-1133">Transmembrane helix</keyword>
<name>A0A0C5CA11_9ARCH</name>
<dbReference type="HOGENOM" id="CLU_1933330_0_0_2"/>
<gene>
    <name evidence="2" type="ORF">NPIRD3C_0785</name>
</gene>
<evidence type="ECO:0000313" key="2">
    <source>
        <dbReference type="EMBL" id="AJM91997.1"/>
    </source>
</evidence>
<accession>A0A0C5CA11</accession>
<reference evidence="3" key="1">
    <citation type="submission" date="2015-02" db="EMBL/GenBank/DDBJ databases">
        <title>Characterization of two novel Thaumarchaeota isolated from the Northern Adriatic Sea.</title>
        <authorList>
            <person name="Bayer B."/>
            <person name="Vojvoda J."/>
            <person name="Offre P."/>
            <person name="Srivastava A."/>
            <person name="Elisabeth N."/>
            <person name="Garcia J.A.L."/>
            <person name="Schleper C."/>
            <person name="Herndl G.J."/>
        </authorList>
    </citation>
    <scope>NUCLEOTIDE SEQUENCE [LARGE SCALE GENOMIC DNA]</scope>
    <source>
        <strain evidence="3">D3C</strain>
    </source>
</reference>